<dbReference type="CDD" id="cd07890">
    <property type="entry name" value="CYTH-like_AC_IV-like"/>
    <property type="match status" value="1"/>
</dbReference>
<dbReference type="NCBIfam" id="TIGR00318">
    <property type="entry name" value="cyaB"/>
    <property type="match status" value="1"/>
</dbReference>
<feature type="domain" description="CYTH" evidence="1">
    <location>
        <begin position="12"/>
        <end position="178"/>
    </location>
</feature>
<sequence>MESTGSQDSNEHLEIEVKFRVEDRRLLQARIEQAGAERLSEVFETNIRWDDGSESLKARKCLLRLRKESGGKALLTFKSPPPIEDERFKVFNERETEVCDGEEMAAILEALGFRPVQVYEKERITYRLGSVLLCLDRLPFGDFLEIEGEKQAIQQTAERLGLEWEQRILDNYLALFEKLRNSMGLPFTDVTFANFGFRPCTLPLSRPHEGI</sequence>
<dbReference type="InterPro" id="IPR008173">
    <property type="entry name" value="Adenylyl_cyclase_CyaB"/>
</dbReference>
<dbReference type="EMBL" id="DSUH01000234">
    <property type="protein sequence ID" value="HGU33203.1"/>
    <property type="molecule type" value="Genomic_DNA"/>
</dbReference>
<dbReference type="PROSITE" id="PS51707">
    <property type="entry name" value="CYTH"/>
    <property type="match status" value="1"/>
</dbReference>
<evidence type="ECO:0000259" key="1">
    <source>
        <dbReference type="PROSITE" id="PS51707"/>
    </source>
</evidence>
<accession>A0A7C4MNJ3</accession>
<proteinExistence type="predicted"/>
<protein>
    <submittedName>
        <fullName evidence="2">Class IV adenylate cyclase</fullName>
    </submittedName>
</protein>
<reference evidence="2" key="1">
    <citation type="journal article" date="2020" name="mSystems">
        <title>Genome- and Community-Level Interaction Insights into Carbon Utilization and Element Cycling Functions of Hydrothermarchaeota in Hydrothermal Sediment.</title>
        <authorList>
            <person name="Zhou Z."/>
            <person name="Liu Y."/>
            <person name="Xu W."/>
            <person name="Pan J."/>
            <person name="Luo Z.H."/>
            <person name="Li M."/>
        </authorList>
    </citation>
    <scope>NUCLEOTIDE SEQUENCE [LARGE SCALE GENOMIC DNA]</scope>
    <source>
        <strain evidence="2">SpSt-477</strain>
    </source>
</reference>
<dbReference type="Pfam" id="PF01928">
    <property type="entry name" value="CYTH"/>
    <property type="match status" value="1"/>
</dbReference>
<dbReference type="AlphaFoldDB" id="A0A7C4MNJ3"/>
<dbReference type="InterPro" id="IPR033469">
    <property type="entry name" value="CYTH-like_dom_sf"/>
</dbReference>
<comment type="caution">
    <text evidence="2">The sequence shown here is derived from an EMBL/GenBank/DDBJ whole genome shotgun (WGS) entry which is preliminary data.</text>
</comment>
<gene>
    <name evidence="2" type="primary">cyaB</name>
    <name evidence="2" type="ORF">ENS29_10155</name>
</gene>
<dbReference type="PANTHER" id="PTHR21028">
    <property type="entry name" value="SI:CH211-156B7.4"/>
    <property type="match status" value="1"/>
</dbReference>
<organism evidence="2">
    <name type="scientific">Desulfatirhabdium butyrativorans</name>
    <dbReference type="NCBI Taxonomy" id="340467"/>
    <lineage>
        <taxon>Bacteria</taxon>
        <taxon>Pseudomonadati</taxon>
        <taxon>Thermodesulfobacteriota</taxon>
        <taxon>Desulfobacteria</taxon>
        <taxon>Desulfobacterales</taxon>
        <taxon>Desulfatirhabdiaceae</taxon>
        <taxon>Desulfatirhabdium</taxon>
    </lineage>
</organism>
<dbReference type="SMART" id="SM01118">
    <property type="entry name" value="CYTH"/>
    <property type="match status" value="1"/>
</dbReference>
<evidence type="ECO:0000313" key="2">
    <source>
        <dbReference type="EMBL" id="HGU33203.1"/>
    </source>
</evidence>
<dbReference type="SUPFAM" id="SSF55154">
    <property type="entry name" value="CYTH-like phosphatases"/>
    <property type="match status" value="1"/>
</dbReference>
<dbReference type="PANTHER" id="PTHR21028:SF2">
    <property type="entry name" value="CYTH DOMAIN-CONTAINING PROTEIN"/>
    <property type="match status" value="1"/>
</dbReference>
<name>A0A7C4MNJ3_9BACT</name>
<dbReference type="Gene3D" id="2.40.320.10">
    <property type="entry name" value="Hypothetical Protein Pfu-838710-001"/>
    <property type="match status" value="1"/>
</dbReference>
<dbReference type="InterPro" id="IPR023577">
    <property type="entry name" value="CYTH_domain"/>
</dbReference>